<accession>A0ABU2HH31</accession>
<protein>
    <submittedName>
        <fullName evidence="1">Uncharacterized protein</fullName>
    </submittedName>
</protein>
<evidence type="ECO:0000313" key="1">
    <source>
        <dbReference type="EMBL" id="MDS1310352.1"/>
    </source>
</evidence>
<gene>
    <name evidence="1" type="ORF">RKA07_09660</name>
</gene>
<organism evidence="1 2">
    <name type="scientific">Marinobacter xiaoshiensis</name>
    <dbReference type="NCBI Taxonomy" id="3073652"/>
    <lineage>
        <taxon>Bacteria</taxon>
        <taxon>Pseudomonadati</taxon>
        <taxon>Pseudomonadota</taxon>
        <taxon>Gammaproteobacteria</taxon>
        <taxon>Pseudomonadales</taxon>
        <taxon>Marinobacteraceae</taxon>
        <taxon>Marinobacter</taxon>
    </lineage>
</organism>
<name>A0ABU2HH31_9GAMM</name>
<evidence type="ECO:0000313" key="2">
    <source>
        <dbReference type="Proteomes" id="UP001267407"/>
    </source>
</evidence>
<sequence>MFLLIGLMICVSPIKAIEPSPRNASGLGEAYGFVLGQNLTLQRIADDYPDLAREALLAKLEFQRTFGDIHANLEPKLVEFLGEEVFKAFRAKLENQLMDMAQGEETRRILAENFLEEVRNRARGDIYSPTKDRAVSVQCSVGALESDHELVEGRFARVKPLCAQIFNSVVIPELYLAPEKQRGKIESVMMPTKPLDYRSKSSSIASLSN</sequence>
<dbReference type="Proteomes" id="UP001267407">
    <property type="component" value="Unassembled WGS sequence"/>
</dbReference>
<proteinExistence type="predicted"/>
<reference evidence="1" key="1">
    <citation type="submission" date="2023-09" db="EMBL/GenBank/DDBJ databases">
        <title>Marinobacter sediminicola sp. nov. and Marinobacter maritimum sp. nov., isolated from marine sediment.</title>
        <authorList>
            <person name="An J."/>
        </authorList>
    </citation>
    <scope>NUCLEOTIDE SEQUENCE</scope>
    <source>
        <strain evidence="1">F60267</strain>
    </source>
</reference>
<dbReference type="RefSeq" id="WP_200371376.1">
    <property type="nucleotide sequence ID" value="NZ_JAVMBO010000013.1"/>
</dbReference>
<comment type="caution">
    <text evidence="1">The sequence shown here is derived from an EMBL/GenBank/DDBJ whole genome shotgun (WGS) entry which is preliminary data.</text>
</comment>
<keyword evidence="2" id="KW-1185">Reference proteome</keyword>
<dbReference type="EMBL" id="JAVMBO010000013">
    <property type="protein sequence ID" value="MDS1310352.1"/>
    <property type="molecule type" value="Genomic_DNA"/>
</dbReference>